<evidence type="ECO:0000259" key="1">
    <source>
        <dbReference type="PROSITE" id="PS50937"/>
    </source>
</evidence>
<dbReference type="EMBL" id="JX649877">
    <property type="protein sequence ID" value="AGC71623.1"/>
    <property type="molecule type" value="Genomic_DNA"/>
</dbReference>
<dbReference type="InterPro" id="IPR009061">
    <property type="entry name" value="DNA-bd_dom_put_sf"/>
</dbReference>
<dbReference type="InterPro" id="IPR000551">
    <property type="entry name" value="MerR-type_HTH_dom"/>
</dbReference>
<dbReference type="GO" id="GO:0003677">
    <property type="term" value="F:DNA binding"/>
    <property type="evidence" value="ECO:0007669"/>
    <property type="project" value="InterPro"/>
</dbReference>
<dbReference type="SUPFAM" id="SSF46955">
    <property type="entry name" value="Putative DNA-binding domain"/>
    <property type="match status" value="1"/>
</dbReference>
<proteinExistence type="predicted"/>
<reference evidence="2" key="1">
    <citation type="submission" date="2012-09" db="EMBL/GenBank/DDBJ databases">
        <title>Metagenomic Characterization of a Microbial Community in Wastewater Detects High Levels of Antibiotic Resistance.</title>
        <authorList>
            <person name="Abrams M."/>
            <person name="Caldwell A."/>
            <person name="Vandaei E."/>
            <person name="Lee W."/>
            <person name="Perrott J."/>
            <person name="Khan S.Y."/>
            <person name="Ta J."/>
            <person name="Romero D."/>
            <person name="Nguyen V."/>
            <person name="Pourmand N."/>
            <person name="Ouverney C.C."/>
        </authorList>
    </citation>
    <scope>NUCLEOTIDE SEQUENCE</scope>
</reference>
<accession>L7VX21</accession>
<feature type="domain" description="HTH merR-type" evidence="1">
    <location>
        <begin position="1"/>
        <end position="57"/>
    </location>
</feature>
<organism evidence="2">
    <name type="scientific">uncultured bacterium A1Q1_fos_1053</name>
    <dbReference type="NCBI Taxonomy" id="1256539"/>
    <lineage>
        <taxon>Bacteria</taxon>
        <taxon>environmental samples</taxon>
    </lineage>
</organism>
<dbReference type="Gene3D" id="1.10.1660.10">
    <property type="match status" value="1"/>
</dbReference>
<dbReference type="Pfam" id="PF13411">
    <property type="entry name" value="MerR_1"/>
    <property type="match status" value="1"/>
</dbReference>
<sequence length="233" mass="25589">MTVRNVRAYTTRGLIESPRLEGRTGYYNDTHVKRLTLIRSLLDRGFTLAGVENALGNFPNTAADLAIDLISLFDSPDTETEPQQLPRVEFEQLTGTTLTDAELQRLADLELVEVEGDSLLLLAPDVVRPGAAAIALGLSTTTILDIATMQRQHLRNIAADVVHRVSEEIVQPFIDAGLPESEQLDILQKVDAMIPIACQSVLGMFRAELRSAIETEIVDKLHDLSNDDTRSSA</sequence>
<dbReference type="AlphaFoldDB" id="L7VX21"/>
<name>L7VX21_9BACT</name>
<dbReference type="GO" id="GO:0006355">
    <property type="term" value="P:regulation of DNA-templated transcription"/>
    <property type="evidence" value="ECO:0007669"/>
    <property type="project" value="InterPro"/>
</dbReference>
<evidence type="ECO:0000313" key="2">
    <source>
        <dbReference type="EMBL" id="AGC71623.1"/>
    </source>
</evidence>
<dbReference type="SMART" id="SM00422">
    <property type="entry name" value="HTH_MERR"/>
    <property type="match status" value="1"/>
</dbReference>
<protein>
    <submittedName>
        <fullName evidence="2">Putative transcriptional regulator</fullName>
    </submittedName>
</protein>
<dbReference type="PROSITE" id="PS50937">
    <property type="entry name" value="HTH_MERR_2"/>
    <property type="match status" value="1"/>
</dbReference>